<dbReference type="InterPro" id="IPR058717">
    <property type="entry name" value="Phage_L5_Integrase_N"/>
</dbReference>
<sequence>MKPQKRTTASGKTTWVARYKDPDGKERSETFPTQREAKAFLQDQETDVRHGRWINPNETTTVADLVEDYINAGYEAGYPPG</sequence>
<feature type="compositionally biased region" description="Polar residues" evidence="1">
    <location>
        <begin position="1"/>
        <end position="13"/>
    </location>
</feature>
<dbReference type="Pfam" id="PF26003">
    <property type="entry name" value="Integrase_N_phage"/>
    <property type="match status" value="1"/>
</dbReference>
<dbReference type="KEGG" id="cut:CUTER_09020"/>
<feature type="domain" description="Phage L5-like integrase N-terminal" evidence="2">
    <location>
        <begin position="6"/>
        <end position="49"/>
    </location>
</feature>
<feature type="region of interest" description="Disordered" evidence="1">
    <location>
        <begin position="1"/>
        <end position="32"/>
    </location>
</feature>
<evidence type="ECO:0000259" key="2">
    <source>
        <dbReference type="Pfam" id="PF26003"/>
    </source>
</evidence>
<dbReference type="AlphaFoldDB" id="A0A0G3HEL3"/>
<dbReference type="PATRIC" id="fig|1072256.5.peg.1783"/>
<accession>A0A0G3HEL3</accession>
<gene>
    <name evidence="3" type="ORF">CUTER_09020</name>
</gene>
<proteinExistence type="predicted"/>
<evidence type="ECO:0000313" key="3">
    <source>
        <dbReference type="EMBL" id="AKK11781.1"/>
    </source>
</evidence>
<dbReference type="Proteomes" id="UP000035548">
    <property type="component" value="Chromosome"/>
</dbReference>
<dbReference type="STRING" id="1072256.CUTER_09020"/>
<reference evidence="4" key="2">
    <citation type="submission" date="2015-05" db="EMBL/GenBank/DDBJ databases">
        <title>Complete genome sequence of Corynebacterium uterequi DSM 45634, isolated from the uterus of a maiden mare.</title>
        <authorList>
            <person name="Ruckert C."/>
            <person name="Albersmeier A."/>
            <person name="Winkler A."/>
            <person name="Tauch A."/>
        </authorList>
    </citation>
    <scope>NUCLEOTIDE SEQUENCE [LARGE SCALE GENOMIC DNA]</scope>
    <source>
        <strain evidence="4">DSM 45634</strain>
    </source>
</reference>
<evidence type="ECO:0000313" key="4">
    <source>
        <dbReference type="Proteomes" id="UP000035548"/>
    </source>
</evidence>
<evidence type="ECO:0000256" key="1">
    <source>
        <dbReference type="SAM" id="MobiDB-lite"/>
    </source>
</evidence>
<name>A0A0G3HEL3_9CORY</name>
<dbReference type="RefSeq" id="WP_047260113.1">
    <property type="nucleotide sequence ID" value="NZ_CP011546.1"/>
</dbReference>
<protein>
    <recommendedName>
        <fullName evidence="2">Phage L5-like integrase N-terminal domain-containing protein</fullName>
    </recommendedName>
</protein>
<keyword evidence="4" id="KW-1185">Reference proteome</keyword>
<reference evidence="3 4" key="1">
    <citation type="journal article" date="2015" name="Genome Announc.">
        <title>Virulence Factor Genes Detected in the Complete Genome Sequence of Corynebacterium uterequi DSM 45634, Isolated from the Uterus of a Maiden Mare.</title>
        <authorList>
            <person name="Ruckert C."/>
            <person name="Kriete M."/>
            <person name="Jaenicke S."/>
            <person name="Winkler A."/>
            <person name="Tauch A."/>
        </authorList>
    </citation>
    <scope>NUCLEOTIDE SEQUENCE [LARGE SCALE GENOMIC DNA]</scope>
    <source>
        <strain evidence="3 4">DSM 45634</strain>
    </source>
</reference>
<organism evidence="3 4">
    <name type="scientific">Corynebacterium uterequi</name>
    <dbReference type="NCBI Taxonomy" id="1072256"/>
    <lineage>
        <taxon>Bacteria</taxon>
        <taxon>Bacillati</taxon>
        <taxon>Actinomycetota</taxon>
        <taxon>Actinomycetes</taxon>
        <taxon>Mycobacteriales</taxon>
        <taxon>Corynebacteriaceae</taxon>
        <taxon>Corynebacterium</taxon>
    </lineage>
</organism>
<dbReference type="OrthoDB" id="1822491at2"/>
<dbReference type="EMBL" id="CP011546">
    <property type="protein sequence ID" value="AKK11781.1"/>
    <property type="molecule type" value="Genomic_DNA"/>
</dbReference>
<feature type="compositionally biased region" description="Basic and acidic residues" evidence="1">
    <location>
        <begin position="18"/>
        <end position="29"/>
    </location>
</feature>